<keyword evidence="2" id="KW-1185">Reference proteome</keyword>
<name>A0ABQ9GY45_9NEOP</name>
<organism evidence="1 2">
    <name type="scientific">Dryococelus australis</name>
    <dbReference type="NCBI Taxonomy" id="614101"/>
    <lineage>
        <taxon>Eukaryota</taxon>
        <taxon>Metazoa</taxon>
        <taxon>Ecdysozoa</taxon>
        <taxon>Arthropoda</taxon>
        <taxon>Hexapoda</taxon>
        <taxon>Insecta</taxon>
        <taxon>Pterygota</taxon>
        <taxon>Neoptera</taxon>
        <taxon>Polyneoptera</taxon>
        <taxon>Phasmatodea</taxon>
        <taxon>Verophasmatodea</taxon>
        <taxon>Anareolatae</taxon>
        <taxon>Phasmatidae</taxon>
        <taxon>Eurycanthinae</taxon>
        <taxon>Dryococelus</taxon>
    </lineage>
</organism>
<reference evidence="1 2" key="1">
    <citation type="submission" date="2023-02" db="EMBL/GenBank/DDBJ databases">
        <title>LHISI_Scaffold_Assembly.</title>
        <authorList>
            <person name="Stuart O.P."/>
            <person name="Cleave R."/>
            <person name="Magrath M.J.L."/>
            <person name="Mikheyev A.S."/>
        </authorList>
    </citation>
    <scope>NUCLEOTIDE SEQUENCE [LARGE SCALE GENOMIC DNA]</scope>
    <source>
        <strain evidence="1">Daus_M_001</strain>
        <tissue evidence="1">Leg muscle</tissue>
    </source>
</reference>
<sequence length="74" mass="8777">MYQIQGVHFSRRKTCNFVVWTPEGMKLFTLNIPEKCLYANVHISNLHKRLNVRRINLKPELLLKLRKSSVKRAV</sequence>
<evidence type="ECO:0000313" key="1">
    <source>
        <dbReference type="EMBL" id="KAJ8876960.1"/>
    </source>
</evidence>
<accession>A0ABQ9GY45</accession>
<dbReference type="Proteomes" id="UP001159363">
    <property type="component" value="Chromosome 7"/>
</dbReference>
<comment type="caution">
    <text evidence="1">The sequence shown here is derived from an EMBL/GenBank/DDBJ whole genome shotgun (WGS) entry which is preliminary data.</text>
</comment>
<dbReference type="EMBL" id="JARBHB010000008">
    <property type="protein sequence ID" value="KAJ8876960.1"/>
    <property type="molecule type" value="Genomic_DNA"/>
</dbReference>
<gene>
    <name evidence="1" type="ORF">PR048_021411</name>
</gene>
<proteinExistence type="predicted"/>
<evidence type="ECO:0000313" key="2">
    <source>
        <dbReference type="Proteomes" id="UP001159363"/>
    </source>
</evidence>
<protein>
    <submittedName>
        <fullName evidence="1">Uncharacterized protein</fullName>
    </submittedName>
</protein>